<dbReference type="OrthoDB" id="6144126at2759"/>
<keyword evidence="4 5" id="KW-0539">Nucleus</keyword>
<keyword evidence="5" id="KW-0811">Translocation</keyword>
<dbReference type="PANTHER" id="PTHR11225:SF4">
    <property type="entry name" value="NUCLEAR PORE COMPLEX PROTEIN NUP93"/>
    <property type="match status" value="1"/>
</dbReference>
<keyword evidence="7" id="KW-1185">Reference proteome</keyword>
<name>A0A812AHQ7_ACAPH</name>
<accession>A0A812AHQ7</accession>
<evidence type="ECO:0000256" key="1">
    <source>
        <dbReference type="ARBA" id="ARBA00004567"/>
    </source>
</evidence>
<evidence type="ECO:0000313" key="6">
    <source>
        <dbReference type="EMBL" id="CAE1139746.1"/>
    </source>
</evidence>
<keyword evidence="5" id="KW-0813">Transport</keyword>
<dbReference type="GO" id="GO:0005643">
    <property type="term" value="C:nuclear pore"/>
    <property type="evidence" value="ECO:0007669"/>
    <property type="project" value="UniProtKB-SubCell"/>
</dbReference>
<proteinExistence type="inferred from homology"/>
<dbReference type="AlphaFoldDB" id="A0A812AHQ7"/>
<dbReference type="GO" id="GO:0016973">
    <property type="term" value="P:poly(A)+ mRNA export from nucleus"/>
    <property type="evidence" value="ECO:0007669"/>
    <property type="project" value="TreeGrafter"/>
</dbReference>
<gene>
    <name evidence="6" type="ORF">SPHA_446</name>
</gene>
<sequence>MVYENLYKAKRGGKPGTYSLIRSFLNVKHPTPMRGEDGLLEGQPIWSMIYYCLRCGDLNAVQEVISKASQQLRDFPDIMLEYIKNDRCLGPSTLTKVRHFYRRTVKNSTDPYKRAVYSVISQSDPLEAHSEIADKTEDYLWLKLCQIQFESDPLAPDQFTLQKLQSLLYEEYGESHFSAYQQPYLYFQVLFLTAQFEAALEFLSRIDVLRCHAVHLGLVLYELKLLLLPSSTQATLLTRDPADPTPQCRLNFARLIMMYTRKFEATDPREALQYFFFLRDLKSSSGENLFMSCVTELVLETKEFEMMLGKLDQNGMRRVSNSTNGSPYNHQSEATSSIVNRPGAIDKFQANSEKIIELVAKNTEEKGLFEEAVKLYDLAHSHEKVLSLLNQLLSSVVSQPSLPQSNRERLRTMALDIAKRYQSLGHDATQDSTNTFYLMLDLMTFFDQFHNGDISSALQIVQNLKVIPLNVDRVKSSLTSFNYFSDEVRKCLPDILLATMNILNAIYKQTKKSFPQSPGPIKIIDGGQEASLNAIRSQAKALIMFVGMLPYRLPGDTNARLVQLEVQLN</sequence>
<dbReference type="Pfam" id="PF04097">
    <property type="entry name" value="Nic96"/>
    <property type="match status" value="1"/>
</dbReference>
<comment type="caution">
    <text evidence="6">The sequence shown here is derived from an EMBL/GenBank/DDBJ whole genome shotgun (WGS) entry which is preliminary data.</text>
</comment>
<dbReference type="PANTHER" id="PTHR11225">
    <property type="entry name" value="NUCLEAR PORE COMPLEX PROTEIN NUP93 NUCLEOPORIN NUP93 DEAD EYE PROTEIN"/>
    <property type="match status" value="1"/>
</dbReference>
<keyword evidence="5" id="KW-0509">mRNA transport</keyword>
<evidence type="ECO:0000256" key="2">
    <source>
        <dbReference type="ARBA" id="ARBA00010186"/>
    </source>
</evidence>
<evidence type="ECO:0000256" key="4">
    <source>
        <dbReference type="ARBA" id="ARBA00023242"/>
    </source>
</evidence>
<reference evidence="6" key="1">
    <citation type="submission" date="2021-01" db="EMBL/GenBank/DDBJ databases">
        <authorList>
            <person name="Li R."/>
            <person name="Bekaert M."/>
        </authorList>
    </citation>
    <scope>NUCLEOTIDE SEQUENCE</scope>
    <source>
        <strain evidence="6">Farmed</strain>
    </source>
</reference>
<evidence type="ECO:0000313" key="7">
    <source>
        <dbReference type="Proteomes" id="UP000597762"/>
    </source>
</evidence>
<dbReference type="Proteomes" id="UP000597762">
    <property type="component" value="Unassembled WGS sequence"/>
</dbReference>
<evidence type="ECO:0000256" key="5">
    <source>
        <dbReference type="RuleBase" id="RU364035"/>
    </source>
</evidence>
<evidence type="ECO:0000256" key="3">
    <source>
        <dbReference type="ARBA" id="ARBA00023132"/>
    </source>
</evidence>
<dbReference type="InterPro" id="IPR007231">
    <property type="entry name" value="Nucleoporin_int_Nup93/Nic96"/>
</dbReference>
<keyword evidence="5" id="KW-0472">Membrane</keyword>
<comment type="subcellular location">
    <subcellularLocation>
        <location evidence="1 5">Nucleus</location>
        <location evidence="1 5">Nuclear pore complex</location>
    </subcellularLocation>
</comment>
<dbReference type="GO" id="GO:0006606">
    <property type="term" value="P:protein import into nucleus"/>
    <property type="evidence" value="ECO:0007669"/>
    <property type="project" value="TreeGrafter"/>
</dbReference>
<dbReference type="GO" id="GO:0017056">
    <property type="term" value="F:structural constituent of nuclear pore"/>
    <property type="evidence" value="ECO:0007669"/>
    <property type="project" value="InterPro"/>
</dbReference>
<comment type="similarity">
    <text evidence="2 5">Belongs to the nucleoporin interacting component (NIC) family.</text>
</comment>
<protein>
    <recommendedName>
        <fullName evidence="5">Nuclear pore protein</fullName>
    </recommendedName>
</protein>
<keyword evidence="3 5" id="KW-0906">Nuclear pore complex</keyword>
<keyword evidence="5" id="KW-0653">Protein transport</keyword>
<organism evidence="6 7">
    <name type="scientific">Acanthosepion pharaonis</name>
    <name type="common">Pharaoh cuttlefish</name>
    <name type="synonym">Sepia pharaonis</name>
    <dbReference type="NCBI Taxonomy" id="158019"/>
    <lineage>
        <taxon>Eukaryota</taxon>
        <taxon>Metazoa</taxon>
        <taxon>Spiralia</taxon>
        <taxon>Lophotrochozoa</taxon>
        <taxon>Mollusca</taxon>
        <taxon>Cephalopoda</taxon>
        <taxon>Coleoidea</taxon>
        <taxon>Decapodiformes</taxon>
        <taxon>Sepiida</taxon>
        <taxon>Sepiina</taxon>
        <taxon>Sepiidae</taxon>
        <taxon>Acanthosepion</taxon>
    </lineage>
</organism>
<dbReference type="EMBL" id="CAHIKZ030000007">
    <property type="protein sequence ID" value="CAE1139746.1"/>
    <property type="molecule type" value="Genomic_DNA"/>
</dbReference>